<feature type="compositionally biased region" description="Low complexity" evidence="1">
    <location>
        <begin position="126"/>
        <end position="150"/>
    </location>
</feature>
<dbReference type="InterPro" id="IPR036182">
    <property type="entry name" value="PCuAC_sf"/>
</dbReference>
<dbReference type="PROSITE" id="PS51257">
    <property type="entry name" value="PROKAR_LIPOPROTEIN"/>
    <property type="match status" value="1"/>
</dbReference>
<protein>
    <recommendedName>
        <fullName evidence="4">Copper chaperone PCu(A)C</fullName>
    </recommendedName>
</protein>
<organism evidence="2 3">
    <name type="scientific">Verrucosispora sioxanthis</name>
    <dbReference type="NCBI Taxonomy" id="2499994"/>
    <lineage>
        <taxon>Bacteria</taxon>
        <taxon>Bacillati</taxon>
        <taxon>Actinomycetota</taxon>
        <taxon>Actinomycetes</taxon>
        <taxon>Micromonosporales</taxon>
        <taxon>Micromonosporaceae</taxon>
        <taxon>Micromonospora</taxon>
    </lineage>
</organism>
<evidence type="ECO:0000313" key="2">
    <source>
        <dbReference type="EMBL" id="NGM14729.1"/>
    </source>
</evidence>
<evidence type="ECO:0000256" key="1">
    <source>
        <dbReference type="SAM" id="MobiDB-lite"/>
    </source>
</evidence>
<dbReference type="Proteomes" id="UP000478148">
    <property type="component" value="Unassembled WGS sequence"/>
</dbReference>
<feature type="region of interest" description="Disordered" evidence="1">
    <location>
        <begin position="219"/>
        <end position="245"/>
    </location>
</feature>
<dbReference type="AlphaFoldDB" id="A0A6M1L946"/>
<dbReference type="EMBL" id="SAIY01000006">
    <property type="protein sequence ID" value="NGM14729.1"/>
    <property type="molecule type" value="Genomic_DNA"/>
</dbReference>
<keyword evidence="3" id="KW-1185">Reference proteome</keyword>
<feature type="region of interest" description="Disordered" evidence="1">
    <location>
        <begin position="111"/>
        <end position="169"/>
    </location>
</feature>
<proteinExistence type="predicted"/>
<evidence type="ECO:0000313" key="3">
    <source>
        <dbReference type="Proteomes" id="UP000478148"/>
    </source>
</evidence>
<comment type="caution">
    <text evidence="2">The sequence shown here is derived from an EMBL/GenBank/DDBJ whole genome shotgun (WGS) entry which is preliminary data.</text>
</comment>
<gene>
    <name evidence="2" type="ORF">ENC19_19760</name>
</gene>
<sequence length="245" mass="24805">MRRSIRGSRRAAVLLPGIAAAAGLLLSGCGAGQISETANKVPSIQGVNLEAGDGRYAVRAAALAYPGVEGYQAGDDALLNVVLYNDSPDPVTVTVTSPDAREVVLTTVAAATNPSPTGSPSPTASPSPEQSPEGSPSPDNSASPDNSPAPDDSPSPSPTGSPESGPARIEIPPLSYVQLNTEGEQVLQLLGLNETLLAGQSATLTFDFGGETVTSPAPIAVPLSPLPQPSPVIERHTEYEGEGGH</sequence>
<evidence type="ECO:0008006" key="4">
    <source>
        <dbReference type="Google" id="ProtNLM"/>
    </source>
</evidence>
<accession>A0A6M1L946</accession>
<dbReference type="RefSeq" id="WP_164448605.1">
    <property type="nucleotide sequence ID" value="NZ_SAIY01000006.1"/>
</dbReference>
<feature type="compositionally biased region" description="Basic and acidic residues" evidence="1">
    <location>
        <begin position="233"/>
        <end position="245"/>
    </location>
</feature>
<reference evidence="2 3" key="1">
    <citation type="submission" date="2020-02" db="EMBL/GenBank/DDBJ databases">
        <title>Draft Genome Sequence of Verrucosispora sp. Strain CWR15, Isolated from Gulf of Mexico Sponge.</title>
        <authorList>
            <person name="Kennedy S.J."/>
            <person name="Cella E."/>
            <person name="Azarian T."/>
            <person name="Baker B.J."/>
            <person name="Shaw L.N."/>
        </authorList>
    </citation>
    <scope>NUCLEOTIDE SEQUENCE [LARGE SCALE GENOMIC DNA]</scope>
    <source>
        <strain evidence="2 3">CWR15</strain>
    </source>
</reference>
<dbReference type="Gene3D" id="2.60.40.1890">
    <property type="entry name" value="PCu(A)C copper chaperone"/>
    <property type="match status" value="1"/>
</dbReference>
<name>A0A6M1L946_9ACTN</name>